<evidence type="ECO:0000313" key="1">
    <source>
        <dbReference type="EMBL" id="CAI5440876.1"/>
    </source>
</evidence>
<protein>
    <submittedName>
        <fullName evidence="1">Uncharacterized protein</fullName>
    </submittedName>
</protein>
<keyword evidence="2" id="KW-1185">Reference proteome</keyword>
<accession>A0A9P1MYK7</accession>
<evidence type="ECO:0000313" key="2">
    <source>
        <dbReference type="Proteomes" id="UP001152747"/>
    </source>
</evidence>
<name>A0A9P1MYK7_9PELO</name>
<gene>
    <name evidence="1" type="ORF">CAMP_LOCUS3513</name>
</gene>
<dbReference type="EMBL" id="CANHGI010000002">
    <property type="protein sequence ID" value="CAI5440876.1"/>
    <property type="molecule type" value="Genomic_DNA"/>
</dbReference>
<organism evidence="1 2">
    <name type="scientific">Caenorhabditis angaria</name>
    <dbReference type="NCBI Taxonomy" id="860376"/>
    <lineage>
        <taxon>Eukaryota</taxon>
        <taxon>Metazoa</taxon>
        <taxon>Ecdysozoa</taxon>
        <taxon>Nematoda</taxon>
        <taxon>Chromadorea</taxon>
        <taxon>Rhabditida</taxon>
        <taxon>Rhabditina</taxon>
        <taxon>Rhabditomorpha</taxon>
        <taxon>Rhabditoidea</taxon>
        <taxon>Rhabditidae</taxon>
        <taxon>Peloderinae</taxon>
        <taxon>Caenorhabditis</taxon>
    </lineage>
</organism>
<comment type="caution">
    <text evidence="1">The sequence shown here is derived from an EMBL/GenBank/DDBJ whole genome shotgun (WGS) entry which is preliminary data.</text>
</comment>
<dbReference type="Proteomes" id="UP001152747">
    <property type="component" value="Unassembled WGS sequence"/>
</dbReference>
<sequence length="272" mass="32173">MESTGSAEKTVQKRPFIEHLGFTDTSKAPKIDITIRGEKYYYEFLKVQREKYMIVRKSKDDSEEYRSQLPVYINLNFFGCHYFKNLLAKYKDTLESLIMSVTKNRSFNFDIEYLANLRTLQLSGDFNIGTILTKLQKPLEYLSIQVRHRNKIDYEQVYQCTGNLVIPFRYLTNEQFVKIQAKNVRMDMGYLTEENIADFLKSYQNDTIGKIVNFYTWDIDGESFFSIPKLWKLLGSNDTDYKKLLAIRHNTKRKVAHLSYNNKTLTLRNLMN</sequence>
<reference evidence="1" key="1">
    <citation type="submission" date="2022-11" db="EMBL/GenBank/DDBJ databases">
        <authorList>
            <person name="Kikuchi T."/>
        </authorList>
    </citation>
    <scope>NUCLEOTIDE SEQUENCE</scope>
    <source>
        <strain evidence="1">PS1010</strain>
    </source>
</reference>
<dbReference type="AlphaFoldDB" id="A0A9P1MYK7"/>
<proteinExistence type="predicted"/>